<name>A0A558CRA4_9GAMM</name>
<organism evidence="1 2">
    <name type="scientific">Sedimenticola thiotaurini</name>
    <dbReference type="NCBI Taxonomy" id="1543721"/>
    <lineage>
        <taxon>Bacteria</taxon>
        <taxon>Pseudomonadati</taxon>
        <taxon>Pseudomonadota</taxon>
        <taxon>Gammaproteobacteria</taxon>
        <taxon>Chromatiales</taxon>
        <taxon>Sedimenticolaceae</taxon>
        <taxon>Sedimenticola</taxon>
    </lineage>
</organism>
<evidence type="ECO:0000313" key="1">
    <source>
        <dbReference type="EMBL" id="TVT51313.1"/>
    </source>
</evidence>
<evidence type="ECO:0000313" key="2">
    <source>
        <dbReference type="Proteomes" id="UP000317355"/>
    </source>
</evidence>
<gene>
    <name evidence="1" type="ORF">FHK82_16065</name>
</gene>
<protein>
    <submittedName>
        <fullName evidence="1">Uncharacterized protein</fullName>
    </submittedName>
</protein>
<comment type="caution">
    <text evidence="1">The sequence shown here is derived from an EMBL/GenBank/DDBJ whole genome shotgun (WGS) entry which is preliminary data.</text>
</comment>
<accession>A0A558CRA4</accession>
<dbReference type="EMBL" id="VMRY01000097">
    <property type="protein sequence ID" value="TVT51313.1"/>
    <property type="molecule type" value="Genomic_DNA"/>
</dbReference>
<dbReference type="AlphaFoldDB" id="A0A558CRA4"/>
<sequence length="574" mass="58873">MTQSTWKTQPDTGDWNTAANWTPSGVPTDTATFAASSQTAINFTSTSKATVDSIEFADSASSYSFTFGSSTTPPLTITGQGITNHSGRQQSFIVAATSSGYKDPQLKFINSATAGGDDMYYCAGPETKEGYGGGVICFCNNSNAGSASFKVWTGAGAPPEHSTVGGEISFCDNTSAGTARFTIYGTLGSDGDTFGNVVFHDTATAANATFTNVGGTVSGGDGGNTQFYGNSTAAYGHFYNWGGTHSKANGGDVAFDATADGGHGHFYNYAAKAAGGYGGVTSFNNNPPHMTTQGASAGYGSYINFGAQDGEQGGGGHIEFSAKYGSPTAANGRFENYGSAIASKSSAGHTIFSINLPTDYYPTAANGTFLNHPGVNEEGAAGYTEFSVYGTGSRASNVPTAGEGTFINLGGYTSKATGGYTVFSTGTTAGNATLIAYGGTNGGNGGRIVFYGDSLGGTANVQLFGNGELDISDHTNGVTIGALELTGGIIVAQLGTNTTSLTLSGELTLKSSQANFSFWQKEGGGFAFNTPYTILTSENLSEFTEDQFTGNSIEDVEPTFVIVGDALRVKFLKR</sequence>
<dbReference type="Proteomes" id="UP000317355">
    <property type="component" value="Unassembled WGS sequence"/>
</dbReference>
<proteinExistence type="predicted"/>
<reference evidence="1 2" key="1">
    <citation type="submission" date="2019-07" db="EMBL/GenBank/DDBJ databases">
        <title>The pathways for chlorine oxyanion respiration interact through the shared metabolite chlorate.</title>
        <authorList>
            <person name="Barnum T.P."/>
            <person name="Cheng Y."/>
            <person name="Hill K.A."/>
            <person name="Lucas L.N."/>
            <person name="Carlson H.K."/>
            <person name="Coates J.D."/>
        </authorList>
    </citation>
    <scope>NUCLEOTIDE SEQUENCE [LARGE SCALE GENOMIC DNA]</scope>
    <source>
        <strain evidence="1">BK-3</strain>
    </source>
</reference>